<dbReference type="InterPro" id="IPR013780">
    <property type="entry name" value="Glyco_hydro_b"/>
</dbReference>
<reference evidence="1 3" key="2">
    <citation type="journal article" date="2014" name="BMC Genomics">
        <title>An improved genome release (version Mt4.0) for the model legume Medicago truncatula.</title>
        <authorList>
            <person name="Tang H."/>
            <person name="Krishnakumar V."/>
            <person name="Bidwell S."/>
            <person name="Rosen B."/>
            <person name="Chan A."/>
            <person name="Zhou S."/>
            <person name="Gentzbittel L."/>
            <person name="Childs K.L."/>
            <person name="Yandell M."/>
            <person name="Gundlach H."/>
            <person name="Mayer K.F."/>
            <person name="Schwartz D.C."/>
            <person name="Town C.D."/>
        </authorList>
    </citation>
    <scope>GENOME REANNOTATION</scope>
    <source>
        <strain evidence="1">A17</strain>
        <strain evidence="2 3">cv. Jemalong A17</strain>
    </source>
</reference>
<sequence>MIGAKGLKGSSWPDLDMLPFGWLTDADTNGGPHRYNSEWIHCYLIDDFMGFGKVSPYFPYVDSDGIRSWIATGRKGEVYLAFFNLNEQKTPVYAKTSDLAKVFPGIHISSCQGKEVWSGSVERTSQQRKE</sequence>
<accession>A0A072TTC0</accession>
<name>A0A072TTC0_MEDTR</name>
<evidence type="ECO:0000313" key="3">
    <source>
        <dbReference type="Proteomes" id="UP000002051"/>
    </source>
</evidence>
<evidence type="ECO:0000313" key="1">
    <source>
        <dbReference type="EMBL" id="KEH20764.1"/>
    </source>
</evidence>
<dbReference type="STRING" id="3880.A0A072TTC0"/>
<keyword evidence="3" id="KW-1185">Reference proteome</keyword>
<reference evidence="1 3" key="1">
    <citation type="journal article" date="2011" name="Nature">
        <title>The Medicago genome provides insight into the evolution of rhizobial symbioses.</title>
        <authorList>
            <person name="Young N.D."/>
            <person name="Debelle F."/>
            <person name="Oldroyd G.E."/>
            <person name="Geurts R."/>
            <person name="Cannon S.B."/>
            <person name="Udvardi M.K."/>
            <person name="Benedito V.A."/>
            <person name="Mayer K.F."/>
            <person name="Gouzy J."/>
            <person name="Schoof H."/>
            <person name="Van de Peer Y."/>
            <person name="Proost S."/>
            <person name="Cook D.R."/>
            <person name="Meyers B.C."/>
            <person name="Spannagl M."/>
            <person name="Cheung F."/>
            <person name="De Mita S."/>
            <person name="Krishnakumar V."/>
            <person name="Gundlach H."/>
            <person name="Zhou S."/>
            <person name="Mudge J."/>
            <person name="Bharti A.K."/>
            <person name="Murray J.D."/>
            <person name="Naoumkina M.A."/>
            <person name="Rosen B."/>
            <person name="Silverstein K.A."/>
            <person name="Tang H."/>
            <person name="Rombauts S."/>
            <person name="Zhao P.X."/>
            <person name="Zhou P."/>
            <person name="Barbe V."/>
            <person name="Bardou P."/>
            <person name="Bechner M."/>
            <person name="Bellec A."/>
            <person name="Berger A."/>
            <person name="Berges H."/>
            <person name="Bidwell S."/>
            <person name="Bisseling T."/>
            <person name="Choisne N."/>
            <person name="Couloux A."/>
            <person name="Denny R."/>
            <person name="Deshpande S."/>
            <person name="Dai X."/>
            <person name="Doyle J.J."/>
            <person name="Dudez A.M."/>
            <person name="Farmer A.D."/>
            <person name="Fouteau S."/>
            <person name="Franken C."/>
            <person name="Gibelin C."/>
            <person name="Gish J."/>
            <person name="Goldstein S."/>
            <person name="Gonzalez A.J."/>
            <person name="Green P.J."/>
            <person name="Hallab A."/>
            <person name="Hartog M."/>
            <person name="Hua A."/>
            <person name="Humphray S.J."/>
            <person name="Jeong D.H."/>
            <person name="Jing Y."/>
            <person name="Jocker A."/>
            <person name="Kenton S.M."/>
            <person name="Kim D.J."/>
            <person name="Klee K."/>
            <person name="Lai H."/>
            <person name="Lang C."/>
            <person name="Lin S."/>
            <person name="Macmil S.L."/>
            <person name="Magdelenat G."/>
            <person name="Matthews L."/>
            <person name="McCorrison J."/>
            <person name="Monaghan E.L."/>
            <person name="Mun J.H."/>
            <person name="Najar F.Z."/>
            <person name="Nicholson C."/>
            <person name="Noirot C."/>
            <person name="O'Bleness M."/>
            <person name="Paule C.R."/>
            <person name="Poulain J."/>
            <person name="Prion F."/>
            <person name="Qin B."/>
            <person name="Qu C."/>
            <person name="Retzel E.F."/>
            <person name="Riddle C."/>
            <person name="Sallet E."/>
            <person name="Samain S."/>
            <person name="Samson N."/>
            <person name="Sanders I."/>
            <person name="Saurat O."/>
            <person name="Scarpelli C."/>
            <person name="Schiex T."/>
            <person name="Segurens B."/>
            <person name="Severin A.J."/>
            <person name="Sherrier D.J."/>
            <person name="Shi R."/>
            <person name="Sims S."/>
            <person name="Singer S.R."/>
            <person name="Sinharoy S."/>
            <person name="Sterck L."/>
            <person name="Viollet A."/>
            <person name="Wang B.B."/>
            <person name="Wang K."/>
            <person name="Wang M."/>
            <person name="Wang X."/>
            <person name="Warfsmann J."/>
            <person name="Weissenbach J."/>
            <person name="White D.D."/>
            <person name="White J.D."/>
            <person name="Wiley G.B."/>
            <person name="Wincker P."/>
            <person name="Xing Y."/>
            <person name="Yang L."/>
            <person name="Yao Z."/>
            <person name="Ying F."/>
            <person name="Zhai J."/>
            <person name="Zhou L."/>
            <person name="Zuber A."/>
            <person name="Denarie J."/>
            <person name="Dixon R.A."/>
            <person name="May G.D."/>
            <person name="Schwartz D.C."/>
            <person name="Rogers J."/>
            <person name="Quetier F."/>
            <person name="Town C.D."/>
            <person name="Roe B.A."/>
        </authorList>
    </citation>
    <scope>NUCLEOTIDE SEQUENCE [LARGE SCALE GENOMIC DNA]</scope>
    <source>
        <strain evidence="1">A17</strain>
        <strain evidence="2 3">cv. Jemalong A17</strain>
    </source>
</reference>
<gene>
    <name evidence="1" type="ordered locus">MTR_8g089780</name>
</gene>
<dbReference type="EMBL" id="CM001224">
    <property type="protein sequence ID" value="KEH20764.1"/>
    <property type="molecule type" value="Genomic_DNA"/>
</dbReference>
<protein>
    <submittedName>
        <fullName evidence="1">Alpha-galactosidase</fullName>
    </submittedName>
</protein>
<reference evidence="2" key="3">
    <citation type="submission" date="2015-04" db="UniProtKB">
        <authorList>
            <consortium name="EnsemblPlants"/>
        </authorList>
    </citation>
    <scope>IDENTIFICATION</scope>
    <source>
        <strain evidence="2">cv. Jemalong A17</strain>
    </source>
</reference>
<dbReference type="HOGENOM" id="CLU_1941263_0_0_1"/>
<dbReference type="Gene3D" id="2.60.40.1180">
    <property type="entry name" value="Golgi alpha-mannosidase II"/>
    <property type="match status" value="1"/>
</dbReference>
<dbReference type="AlphaFoldDB" id="A0A072TTC0"/>
<evidence type="ECO:0000313" key="2">
    <source>
        <dbReference type="EnsemblPlants" id="KEH20764"/>
    </source>
</evidence>
<organism evidence="1 3">
    <name type="scientific">Medicago truncatula</name>
    <name type="common">Barrel medic</name>
    <name type="synonym">Medicago tribuloides</name>
    <dbReference type="NCBI Taxonomy" id="3880"/>
    <lineage>
        <taxon>Eukaryota</taxon>
        <taxon>Viridiplantae</taxon>
        <taxon>Streptophyta</taxon>
        <taxon>Embryophyta</taxon>
        <taxon>Tracheophyta</taxon>
        <taxon>Spermatophyta</taxon>
        <taxon>Magnoliopsida</taxon>
        <taxon>eudicotyledons</taxon>
        <taxon>Gunneridae</taxon>
        <taxon>Pentapetalae</taxon>
        <taxon>rosids</taxon>
        <taxon>fabids</taxon>
        <taxon>Fabales</taxon>
        <taxon>Fabaceae</taxon>
        <taxon>Papilionoideae</taxon>
        <taxon>50 kb inversion clade</taxon>
        <taxon>NPAAA clade</taxon>
        <taxon>Hologalegina</taxon>
        <taxon>IRL clade</taxon>
        <taxon>Trifolieae</taxon>
        <taxon>Medicago</taxon>
    </lineage>
</organism>
<dbReference type="Proteomes" id="UP000002051">
    <property type="component" value="Chromosome 8"/>
</dbReference>
<dbReference type="EnsemblPlants" id="KEH20764">
    <property type="protein sequence ID" value="KEH20764"/>
    <property type="gene ID" value="MTR_8g089780"/>
</dbReference>
<proteinExistence type="predicted"/>